<dbReference type="Gene3D" id="3.40.1180.10">
    <property type="entry name" value="Decaprenyl diphosphate synthase-like"/>
    <property type="match status" value="1"/>
</dbReference>
<dbReference type="GO" id="GO:0045547">
    <property type="term" value="F:ditrans,polycis-polyprenyl diphosphate synthase [(2E,6E)-farnesyl diphosphate specific] activity"/>
    <property type="evidence" value="ECO:0007669"/>
    <property type="project" value="TreeGrafter"/>
</dbReference>
<dbReference type="GO" id="GO:0016094">
    <property type="term" value="P:polyprenol biosynthetic process"/>
    <property type="evidence" value="ECO:0007669"/>
    <property type="project" value="TreeGrafter"/>
</dbReference>
<evidence type="ECO:0000256" key="2">
    <source>
        <dbReference type="HAMAP-Rule" id="MF_01139"/>
    </source>
</evidence>
<keyword evidence="1 2" id="KW-0808">Transferase</keyword>
<protein>
    <recommendedName>
        <fullName evidence="2">Isoprenyl transferase</fullName>
        <ecNumber evidence="2">2.5.1.-</ecNumber>
    </recommendedName>
</protein>
<feature type="binding site" evidence="2">
    <location>
        <position position="64"/>
    </location>
    <ligand>
        <name>substrate</name>
    </ligand>
</feature>
<name>A0A2H0KC90_9BACT</name>
<dbReference type="EMBL" id="PCVG01000020">
    <property type="protein sequence ID" value="PIQ68878.1"/>
    <property type="molecule type" value="Genomic_DNA"/>
</dbReference>
<feature type="binding site" evidence="2">
    <location>
        <position position="196"/>
    </location>
    <ligand>
        <name>Mg(2+)</name>
        <dbReference type="ChEBI" id="CHEBI:18420"/>
    </ligand>
</feature>
<feature type="binding site" evidence="2">
    <location>
        <position position="66"/>
    </location>
    <ligand>
        <name>substrate</name>
    </ligand>
</feature>
<comment type="similarity">
    <text evidence="2">Belongs to the UPP synthase family.</text>
</comment>
<feature type="binding site" evidence="2">
    <location>
        <begin position="60"/>
        <end position="62"/>
    </location>
    <ligand>
        <name>substrate</name>
    </ligand>
</feature>
<gene>
    <name evidence="3" type="primary">uppS</name>
    <name evidence="3" type="ORF">COV91_01760</name>
</gene>
<feature type="binding site" evidence="2">
    <location>
        <position position="15"/>
    </location>
    <ligand>
        <name>Mg(2+)</name>
        <dbReference type="ChEBI" id="CHEBI:18420"/>
    </ligand>
</feature>
<dbReference type="InterPro" id="IPR018520">
    <property type="entry name" value="UPP_synth-like_CS"/>
</dbReference>
<dbReference type="SUPFAM" id="SSF64005">
    <property type="entry name" value="Undecaprenyl diphosphate synthase"/>
    <property type="match status" value="1"/>
</dbReference>
<comment type="caution">
    <text evidence="2">Lacks conserved residue(s) required for the propagation of feature annotation.</text>
</comment>
<comment type="function">
    <text evidence="2">Catalyzes the condensation of isopentenyl diphosphate (IPP) with allylic pyrophosphates generating different type of terpenoids.</text>
</comment>
<feature type="binding site" evidence="2">
    <location>
        <position position="20"/>
    </location>
    <ligand>
        <name>substrate</name>
    </ligand>
</feature>
<feature type="binding site" evidence="2">
    <location>
        <begin position="183"/>
        <end position="185"/>
    </location>
    <ligand>
        <name>substrate</name>
    </ligand>
</feature>
<dbReference type="NCBIfam" id="TIGR00055">
    <property type="entry name" value="uppS"/>
    <property type="match status" value="1"/>
</dbReference>
<dbReference type="PANTHER" id="PTHR10291">
    <property type="entry name" value="DEHYDRODOLICHYL DIPHOSPHATE SYNTHASE FAMILY MEMBER"/>
    <property type="match status" value="1"/>
</dbReference>
<proteinExistence type="inferred from homology"/>
<organism evidence="3 4">
    <name type="scientific">Candidatus Taylorbacteria bacterium CG11_big_fil_rev_8_21_14_0_20_46_11</name>
    <dbReference type="NCBI Taxonomy" id="1975025"/>
    <lineage>
        <taxon>Bacteria</taxon>
        <taxon>Candidatus Tayloriibacteriota</taxon>
    </lineage>
</organism>
<dbReference type="Pfam" id="PF01255">
    <property type="entry name" value="Prenyltransf"/>
    <property type="match status" value="1"/>
</dbReference>
<evidence type="ECO:0000256" key="1">
    <source>
        <dbReference type="ARBA" id="ARBA00022679"/>
    </source>
</evidence>
<keyword evidence="2" id="KW-0460">Magnesium</keyword>
<feature type="active site" evidence="2">
    <location>
        <position position="15"/>
    </location>
</feature>
<dbReference type="InterPro" id="IPR001441">
    <property type="entry name" value="UPP_synth-like"/>
</dbReference>
<accession>A0A2H0KC90</accession>
<dbReference type="AlphaFoldDB" id="A0A2H0KC90"/>
<dbReference type="PANTHER" id="PTHR10291:SF0">
    <property type="entry name" value="DEHYDRODOLICHYL DIPHOSPHATE SYNTHASE 2"/>
    <property type="match status" value="1"/>
</dbReference>
<dbReference type="InterPro" id="IPR036424">
    <property type="entry name" value="UPP_synth-like_sf"/>
</dbReference>
<dbReference type="HAMAP" id="MF_01139">
    <property type="entry name" value="ISPT"/>
    <property type="match status" value="1"/>
</dbReference>
<feature type="binding site" evidence="2">
    <location>
        <position position="177"/>
    </location>
    <ligand>
        <name>substrate</name>
    </ligand>
</feature>
<dbReference type="Proteomes" id="UP000229342">
    <property type="component" value="Unassembled WGS sequence"/>
</dbReference>
<keyword evidence="2" id="KW-0479">Metal-binding</keyword>
<comment type="cofactor">
    <cofactor evidence="2">
        <name>Mg(2+)</name>
        <dbReference type="ChEBI" id="CHEBI:18420"/>
    </cofactor>
    <text evidence="2">Binds 2 magnesium ions per subunit.</text>
</comment>
<dbReference type="EC" id="2.5.1.-" evidence="2"/>
<dbReference type="GO" id="GO:0000287">
    <property type="term" value="F:magnesium ion binding"/>
    <property type="evidence" value="ECO:0007669"/>
    <property type="project" value="UniProtKB-UniRule"/>
</dbReference>
<evidence type="ECO:0000313" key="3">
    <source>
        <dbReference type="EMBL" id="PIQ68878.1"/>
    </source>
</evidence>
<dbReference type="CDD" id="cd00475">
    <property type="entry name" value="Cis_IPPS"/>
    <property type="match status" value="1"/>
</dbReference>
<comment type="caution">
    <text evidence="3">The sequence shown here is derived from an EMBL/GenBank/DDBJ whole genome shotgun (WGS) entry which is preliminary data.</text>
</comment>
<dbReference type="PROSITE" id="PS01066">
    <property type="entry name" value="UPP_SYNTHASE"/>
    <property type="match status" value="1"/>
</dbReference>
<feature type="binding site" evidence="2">
    <location>
        <begin position="16"/>
        <end position="19"/>
    </location>
    <ligand>
        <name>substrate</name>
    </ligand>
</feature>
<feature type="active site" description="Proton acceptor" evidence="2">
    <location>
        <position position="63"/>
    </location>
</feature>
<reference evidence="3 4" key="1">
    <citation type="submission" date="2017-09" db="EMBL/GenBank/DDBJ databases">
        <title>Depth-based differentiation of microbial function through sediment-hosted aquifers and enrichment of novel symbionts in the deep terrestrial subsurface.</title>
        <authorList>
            <person name="Probst A.J."/>
            <person name="Ladd B."/>
            <person name="Jarett J.K."/>
            <person name="Geller-Mcgrath D.E."/>
            <person name="Sieber C.M."/>
            <person name="Emerson J.B."/>
            <person name="Anantharaman K."/>
            <person name="Thomas B.C."/>
            <person name="Malmstrom R."/>
            <person name="Stieglmeier M."/>
            <person name="Klingl A."/>
            <person name="Woyke T."/>
            <person name="Ryan C.M."/>
            <person name="Banfield J.F."/>
        </authorList>
    </citation>
    <scope>NUCLEOTIDE SEQUENCE [LARGE SCALE GENOMIC DNA]</scope>
    <source>
        <strain evidence="3">CG11_big_fil_rev_8_21_14_0_20_46_11</strain>
    </source>
</reference>
<sequence>MNHESIPECVGMIMDGNRRWAKERSLPTFEGHRRGYEKVKEVLQWVKEIGISHLIVYAFSTENWKRTQEEVGYLLDLFRLMLSKEVKRIKEEGGVIRCIGERERFPKDIQDLMVQAEAETKGGQGPTLVIALSYGGRAEILEATKRLVGKQVTHPTEKEFENELWTRDIPDPDIVIRTGGEKRLSGFLTWQSVYSELFFTDTRWPDFSKSEFQAMLSEFSNRKRNFGK</sequence>
<feature type="binding site" evidence="2">
    <location>
        <position position="32"/>
    </location>
    <ligand>
        <name>substrate</name>
    </ligand>
</feature>
<comment type="subunit">
    <text evidence="2">Homodimer.</text>
</comment>
<evidence type="ECO:0000313" key="4">
    <source>
        <dbReference type="Proteomes" id="UP000229342"/>
    </source>
</evidence>